<keyword evidence="2" id="KW-0804">Transcription</keyword>
<dbReference type="InterPro" id="IPR036388">
    <property type="entry name" value="WH-like_DNA-bd_sf"/>
</dbReference>
<evidence type="ECO:0000313" key="5">
    <source>
        <dbReference type="EMBL" id="EFW90795.1"/>
    </source>
</evidence>
<dbReference type="EMBL" id="FRAN01000001">
    <property type="protein sequence ID" value="SHK22470.1"/>
    <property type="molecule type" value="Genomic_DNA"/>
</dbReference>
<dbReference type="STRING" id="797209.GCA_000376445_03107"/>
<dbReference type="EMBL" id="AEMG01000019">
    <property type="protein sequence ID" value="EFW90795.1"/>
    <property type="molecule type" value="Genomic_DNA"/>
</dbReference>
<dbReference type="Proteomes" id="UP000184203">
    <property type="component" value="Unassembled WGS sequence"/>
</dbReference>
<protein>
    <submittedName>
        <fullName evidence="5">Bacterio-opsin activator-like protein</fullName>
    </submittedName>
    <submittedName>
        <fullName evidence="6">Predicted DNA binding protein, contains HTH domain</fullName>
    </submittedName>
</protein>
<reference evidence="8" key="2">
    <citation type="submission" date="2016-11" db="EMBL/GenBank/DDBJ databases">
        <authorList>
            <person name="Varghese N."/>
            <person name="Submissions S."/>
        </authorList>
    </citation>
    <scope>NUCLEOTIDE SEQUENCE [LARGE SCALE GENOMIC DNA]</scope>
    <source>
        <strain evidence="8">DX253</strain>
    </source>
</reference>
<keyword evidence="1" id="KW-0805">Transcription regulation</keyword>
<dbReference type="AlphaFoldDB" id="E7QWZ2"/>
<evidence type="ECO:0000256" key="1">
    <source>
        <dbReference type="ARBA" id="ARBA00023015"/>
    </source>
</evidence>
<dbReference type="PANTHER" id="PTHR34236">
    <property type="entry name" value="DIMETHYL SULFOXIDE REDUCTASE TRANSCRIPTIONAL ACTIVATOR"/>
    <property type="match status" value="1"/>
</dbReference>
<evidence type="ECO:0000313" key="7">
    <source>
        <dbReference type="Proteomes" id="UP000003751"/>
    </source>
</evidence>
<dbReference type="Proteomes" id="UP000003751">
    <property type="component" value="Unassembled WGS sequence"/>
</dbReference>
<dbReference type="Pfam" id="PF04967">
    <property type="entry name" value="HTH_10"/>
    <property type="match status" value="1"/>
</dbReference>
<dbReference type="PANTHER" id="PTHR34236:SF1">
    <property type="entry name" value="DIMETHYL SULFOXIDE REDUCTASE TRANSCRIPTIONAL ACTIVATOR"/>
    <property type="match status" value="1"/>
</dbReference>
<dbReference type="OrthoDB" id="194393at2157"/>
<evidence type="ECO:0000256" key="2">
    <source>
        <dbReference type="ARBA" id="ARBA00023163"/>
    </source>
</evidence>
<sequence length="220" mass="24825">MRYATIVLTWGEDVSVHPVDDLLMGTNDVAIETIQYVGPVYEGRYVEFVELHGDLDVARALLADSPETVEYDIVGESDRGVLYLHCQTTGLVDDLLTILREQQIVLDWPMRYIDTDSERGLQLTVLGTSEAIRRAAAEIPEGISLRLERMGEYEPDTGKLSSILTERQETLFDLAVREGYYEVPRETTHRELADELGLTTGTVSERLQRIEAKLVSTYVD</sequence>
<dbReference type="Gene3D" id="1.10.10.10">
    <property type="entry name" value="Winged helix-like DNA-binding domain superfamily/Winged helix DNA-binding domain"/>
    <property type="match status" value="1"/>
</dbReference>
<evidence type="ECO:0000313" key="6">
    <source>
        <dbReference type="EMBL" id="SHK22470.1"/>
    </source>
</evidence>
<keyword evidence="8" id="KW-1185">Reference proteome</keyword>
<feature type="domain" description="HVO-0513-like N-terminal" evidence="4">
    <location>
        <begin position="17"/>
        <end position="153"/>
    </location>
</feature>
<gene>
    <name evidence="6" type="ORF">SAMN05444342_1011</name>
    <name evidence="5" type="ORF">ZOD2009_16653</name>
</gene>
<dbReference type="SUPFAM" id="SSF88659">
    <property type="entry name" value="Sigma3 and sigma4 domains of RNA polymerase sigma factors"/>
    <property type="match status" value="1"/>
</dbReference>
<dbReference type="InterPro" id="IPR056493">
    <property type="entry name" value="HVO_0513_N"/>
</dbReference>
<evidence type="ECO:0000259" key="4">
    <source>
        <dbReference type="Pfam" id="PF24278"/>
    </source>
</evidence>
<dbReference type="eggNOG" id="arCOG02274">
    <property type="taxonomic scope" value="Archaea"/>
</dbReference>
<organism evidence="5 7">
    <name type="scientific">Haladaptatus paucihalophilus DX253</name>
    <dbReference type="NCBI Taxonomy" id="797209"/>
    <lineage>
        <taxon>Archaea</taxon>
        <taxon>Methanobacteriati</taxon>
        <taxon>Methanobacteriota</taxon>
        <taxon>Stenosarchaea group</taxon>
        <taxon>Halobacteria</taxon>
        <taxon>Halobacteriales</taxon>
        <taxon>Haladaptataceae</taxon>
        <taxon>Haladaptatus</taxon>
    </lineage>
</organism>
<reference evidence="6" key="3">
    <citation type="submission" date="2016-11" db="EMBL/GenBank/DDBJ databases">
        <authorList>
            <person name="Jaros S."/>
            <person name="Januszkiewicz K."/>
            <person name="Wedrychowicz H."/>
        </authorList>
    </citation>
    <scope>NUCLEOTIDE SEQUENCE [LARGE SCALE GENOMIC DNA]</scope>
    <source>
        <strain evidence="6">DX253</strain>
    </source>
</reference>
<name>E7QWZ2_HALPU</name>
<feature type="domain" description="HTH bat-type" evidence="3">
    <location>
        <begin position="164"/>
        <end position="215"/>
    </location>
</feature>
<reference evidence="5 7" key="1">
    <citation type="journal article" date="2014" name="ISME J.">
        <title>Trehalose/2-sulfotrehalose biosynthesis and glycine-betaine uptake are widely spread mechanisms for osmoadaptation in the Halobacteriales.</title>
        <authorList>
            <person name="Youssef N.H."/>
            <person name="Savage-Ashlock K.N."/>
            <person name="McCully A.L."/>
            <person name="Luedtke B."/>
            <person name="Shaw E.I."/>
            <person name="Hoff W.D."/>
            <person name="Elshahed M.S."/>
        </authorList>
    </citation>
    <scope>NUCLEOTIDE SEQUENCE [LARGE SCALE GENOMIC DNA]</scope>
    <source>
        <strain evidence="5 7">DX253</strain>
    </source>
</reference>
<dbReference type="InterPro" id="IPR007050">
    <property type="entry name" value="HTH_bacterioopsin"/>
</dbReference>
<accession>E7QWZ2</accession>
<proteinExistence type="predicted"/>
<dbReference type="Pfam" id="PF24278">
    <property type="entry name" value="HVO_0513_N"/>
    <property type="match status" value="1"/>
</dbReference>
<evidence type="ECO:0000313" key="8">
    <source>
        <dbReference type="Proteomes" id="UP000184203"/>
    </source>
</evidence>
<dbReference type="InterPro" id="IPR013324">
    <property type="entry name" value="RNA_pol_sigma_r3/r4-like"/>
</dbReference>
<dbReference type="RefSeq" id="WP_007981685.1">
    <property type="nucleotide sequence ID" value="NZ_AEMG01000019.1"/>
</dbReference>
<dbReference type="PATRIC" id="fig|797209.4.peg.3253"/>
<evidence type="ECO:0000259" key="3">
    <source>
        <dbReference type="Pfam" id="PF04967"/>
    </source>
</evidence>